<dbReference type="Proteomes" id="UP000182658">
    <property type="component" value="Unassembled WGS sequence"/>
</dbReference>
<dbReference type="InParanoid" id="A0A1J7I6I9"/>
<feature type="domain" description="Alpha-2-macroglobulin MG3" evidence="2">
    <location>
        <begin position="51"/>
        <end position="148"/>
    </location>
</feature>
<evidence type="ECO:0000313" key="4">
    <source>
        <dbReference type="Proteomes" id="UP000182658"/>
    </source>
</evidence>
<accession>A0A1J7I6I9</accession>
<name>A0A1J7I6I9_9PEZI</name>
<dbReference type="Pfam" id="PF11974">
    <property type="entry name" value="bMG3"/>
    <property type="match status" value="1"/>
</dbReference>
<keyword evidence="4" id="KW-1185">Reference proteome</keyword>
<evidence type="ECO:0000256" key="1">
    <source>
        <dbReference type="SAM" id="MobiDB-lite"/>
    </source>
</evidence>
<reference evidence="3 4" key="1">
    <citation type="submission" date="2016-10" db="EMBL/GenBank/DDBJ databases">
        <title>Draft genome sequence of Coniochaeta ligniaria NRRL30616, a lignocellulolytic fungus for bioabatement of inhibitors in plant biomass hydrolysates.</title>
        <authorList>
            <consortium name="DOE Joint Genome Institute"/>
            <person name="Jimenez D.J."/>
            <person name="Hector R.E."/>
            <person name="Riley R."/>
            <person name="Sun H."/>
            <person name="Grigoriev I.V."/>
            <person name="Van Elsas J.D."/>
            <person name="Nichols N.N."/>
        </authorList>
    </citation>
    <scope>NUCLEOTIDE SEQUENCE [LARGE SCALE GENOMIC DNA]</scope>
    <source>
        <strain evidence="3 4">NRRL 30616</strain>
    </source>
</reference>
<feature type="compositionally biased region" description="Polar residues" evidence="1">
    <location>
        <begin position="206"/>
        <end position="227"/>
    </location>
</feature>
<dbReference type="InterPro" id="IPR021868">
    <property type="entry name" value="Alpha_2_Macroglob_MG3"/>
</dbReference>
<feature type="region of interest" description="Disordered" evidence="1">
    <location>
        <begin position="206"/>
        <end position="235"/>
    </location>
</feature>
<protein>
    <recommendedName>
        <fullName evidence="2">Alpha-2-macroglobulin MG3 domain-containing protein</fullName>
    </recommendedName>
</protein>
<evidence type="ECO:0000313" key="3">
    <source>
        <dbReference type="EMBL" id="OIW23126.1"/>
    </source>
</evidence>
<organism evidence="3 4">
    <name type="scientific">Coniochaeta ligniaria NRRL 30616</name>
    <dbReference type="NCBI Taxonomy" id="1408157"/>
    <lineage>
        <taxon>Eukaryota</taxon>
        <taxon>Fungi</taxon>
        <taxon>Dikarya</taxon>
        <taxon>Ascomycota</taxon>
        <taxon>Pezizomycotina</taxon>
        <taxon>Sordariomycetes</taxon>
        <taxon>Sordariomycetidae</taxon>
        <taxon>Coniochaetales</taxon>
        <taxon>Coniochaetaceae</taxon>
        <taxon>Coniochaeta</taxon>
    </lineage>
</organism>
<dbReference type="EMBL" id="KV875108">
    <property type="protein sequence ID" value="OIW23126.1"/>
    <property type="molecule type" value="Genomic_DNA"/>
</dbReference>
<evidence type="ECO:0000259" key="2">
    <source>
        <dbReference type="Pfam" id="PF11974"/>
    </source>
</evidence>
<gene>
    <name evidence="3" type="ORF">CONLIGDRAFT_686897</name>
</gene>
<proteinExistence type="predicted"/>
<sequence>MALAELELYRIGNRGIAPLVTNAEFLAQLDGSKAGVIKDQRSGLATQWLLVSDVGLPTYAGTDGPNVFACLLASAKSLVGAELHLLAKNNEVLCTAKTDASGPATFTAGLVRGTAALTPATVAARTADGDYVFHDMTKTGFDLSGRGFSKCGRQARAETDPRSGKEGLTTKFQQQISFKITKNIPPVSREETKEVLTSVMIRTMQSHTRTAPTAGTSRHNSTPQFGDQLQERHRQ</sequence>
<dbReference type="AlphaFoldDB" id="A0A1J7I6I9"/>